<comment type="caution">
    <text evidence="1">The sequence shown here is derived from an EMBL/GenBank/DDBJ whole genome shotgun (WGS) entry which is preliminary data.</text>
</comment>
<evidence type="ECO:0000313" key="1">
    <source>
        <dbReference type="EMBL" id="GFD02032.1"/>
    </source>
</evidence>
<gene>
    <name evidence="1" type="ORF">Tci_874001</name>
</gene>
<keyword evidence="1" id="KW-0813">Transport</keyword>
<name>A0A699SVF6_TANCI</name>
<accession>A0A699SVF6</accession>
<dbReference type="AlphaFoldDB" id="A0A699SVF6"/>
<reference evidence="1" key="1">
    <citation type="journal article" date="2019" name="Sci. Rep.">
        <title>Draft genome of Tanacetum cinerariifolium, the natural source of mosquito coil.</title>
        <authorList>
            <person name="Yamashiro T."/>
            <person name="Shiraishi A."/>
            <person name="Satake H."/>
            <person name="Nakayama K."/>
        </authorList>
    </citation>
    <scope>NUCLEOTIDE SEQUENCE</scope>
</reference>
<feature type="non-terminal residue" evidence="1">
    <location>
        <position position="1"/>
    </location>
</feature>
<dbReference type="EMBL" id="BKCJ011195306">
    <property type="protein sequence ID" value="GFD02032.1"/>
    <property type="molecule type" value="Genomic_DNA"/>
</dbReference>
<keyword evidence="1" id="KW-0762">Sugar transport</keyword>
<sequence length="59" mass="6167">AGYTSPAQKAITADLKLSLAEYALFSSTLTFDTMIGEIASGSIADFVGCKGVSYSRVLE</sequence>
<protein>
    <submittedName>
        <fullName evidence="1">Sugar transporter ERD6-like 7</fullName>
    </submittedName>
</protein>
<proteinExistence type="predicted"/>
<organism evidence="1">
    <name type="scientific">Tanacetum cinerariifolium</name>
    <name type="common">Dalmatian daisy</name>
    <name type="synonym">Chrysanthemum cinerariifolium</name>
    <dbReference type="NCBI Taxonomy" id="118510"/>
    <lineage>
        <taxon>Eukaryota</taxon>
        <taxon>Viridiplantae</taxon>
        <taxon>Streptophyta</taxon>
        <taxon>Embryophyta</taxon>
        <taxon>Tracheophyta</taxon>
        <taxon>Spermatophyta</taxon>
        <taxon>Magnoliopsida</taxon>
        <taxon>eudicotyledons</taxon>
        <taxon>Gunneridae</taxon>
        <taxon>Pentapetalae</taxon>
        <taxon>asterids</taxon>
        <taxon>campanulids</taxon>
        <taxon>Asterales</taxon>
        <taxon>Asteraceae</taxon>
        <taxon>Asteroideae</taxon>
        <taxon>Anthemideae</taxon>
        <taxon>Anthemidinae</taxon>
        <taxon>Tanacetum</taxon>
    </lineage>
</organism>